<evidence type="ECO:0000313" key="3">
    <source>
        <dbReference type="Proteomes" id="UP000325055"/>
    </source>
</evidence>
<name>A0A5M6ADW6_9BACE</name>
<dbReference type="EMBL" id="VVYW01000005">
    <property type="protein sequence ID" value="KAA5409976.1"/>
    <property type="molecule type" value="Genomic_DNA"/>
</dbReference>
<dbReference type="Pfam" id="PF13712">
    <property type="entry name" value="Glyco_tranf_2_5"/>
    <property type="match status" value="1"/>
</dbReference>
<dbReference type="RefSeq" id="WP_007210968.1">
    <property type="nucleotide sequence ID" value="NZ_JAFEKG010000001.1"/>
</dbReference>
<comment type="caution">
    <text evidence="2">The sequence shown here is derived from an EMBL/GenBank/DDBJ whole genome shotgun (WGS) entry which is preliminary data.</text>
</comment>
<dbReference type="SUPFAM" id="SSF53448">
    <property type="entry name" value="Nucleotide-diphospho-sugar transferases"/>
    <property type="match status" value="1"/>
</dbReference>
<reference evidence="2 3" key="1">
    <citation type="journal article" date="2019" name="Nat. Med.">
        <title>A library of human gut bacterial isolates paired with longitudinal multiomics data enables mechanistic microbiome research.</title>
        <authorList>
            <person name="Poyet M."/>
            <person name="Groussin M."/>
            <person name="Gibbons S.M."/>
            <person name="Avila-Pacheco J."/>
            <person name="Jiang X."/>
            <person name="Kearney S.M."/>
            <person name="Perrotta A.R."/>
            <person name="Berdy B."/>
            <person name="Zhao S."/>
            <person name="Lieberman T.D."/>
            <person name="Swanson P.K."/>
            <person name="Smith M."/>
            <person name="Roesemann S."/>
            <person name="Alexander J.E."/>
            <person name="Rich S.A."/>
            <person name="Livny J."/>
            <person name="Vlamakis H."/>
            <person name="Clish C."/>
            <person name="Bullock K."/>
            <person name="Deik A."/>
            <person name="Scott J."/>
            <person name="Pierce K.A."/>
            <person name="Xavier R.J."/>
            <person name="Alm E.J."/>
        </authorList>
    </citation>
    <scope>NUCLEOTIDE SEQUENCE [LARGE SCALE GENOMIC DNA]</scope>
    <source>
        <strain evidence="2 3">BIOML-A7</strain>
    </source>
</reference>
<organism evidence="2 3">
    <name type="scientific">Bacteroides cellulosilyticus</name>
    <dbReference type="NCBI Taxonomy" id="246787"/>
    <lineage>
        <taxon>Bacteria</taxon>
        <taxon>Pseudomonadati</taxon>
        <taxon>Bacteroidota</taxon>
        <taxon>Bacteroidia</taxon>
        <taxon>Bacteroidales</taxon>
        <taxon>Bacteroidaceae</taxon>
        <taxon>Bacteroides</taxon>
    </lineage>
</organism>
<feature type="domain" description="Streptomycin biosynthesis protein StrF" evidence="1">
    <location>
        <begin position="17"/>
        <end position="198"/>
    </location>
</feature>
<protein>
    <recommendedName>
        <fullName evidence="1">Streptomycin biosynthesis protein StrF domain-containing protein</fullName>
    </recommendedName>
</protein>
<dbReference type="Proteomes" id="UP000325055">
    <property type="component" value="Unassembled WGS sequence"/>
</dbReference>
<dbReference type="AlphaFoldDB" id="A0A5M6ADW6"/>
<evidence type="ECO:0000259" key="1">
    <source>
        <dbReference type="Pfam" id="PF13712"/>
    </source>
</evidence>
<proteinExistence type="predicted"/>
<accession>A0A5M6ADW6</accession>
<dbReference type="InterPro" id="IPR029044">
    <property type="entry name" value="Nucleotide-diphossugar_trans"/>
</dbReference>
<evidence type="ECO:0000313" key="2">
    <source>
        <dbReference type="EMBL" id="KAA5409976.1"/>
    </source>
</evidence>
<gene>
    <name evidence="2" type="ORF">F2Y86_07260</name>
</gene>
<dbReference type="InterPro" id="IPR059123">
    <property type="entry name" value="StrF_dom"/>
</dbReference>
<sequence length="290" mass="34447">MLSIIICSVLPERLRKISQNIDETIGVEYEIVTIDNREKCWSIARAYNEGARQAKYPNLFFVHEDVMFHSRNWGVIIENKLREPDCGVIGFAGSKVKLKCYSGWFHNNEWECTFLYQKKGNKTKLEACNVFLECPFEEVVTLDGLGLFVRKEVWNLYPFDEKLLIGFHCYDLDFSLQIAASKQYKNYVCCSHEVLVEHFSTGTYDQNWYRDTIRLHNLKWNKILPMKVHGLNLSKKKEKKNEEKYLNIFLRCLLDTNYPEKRTVLKEFLFYPFSWKHLGHCISNLYKYIK</sequence>
<dbReference type="Gene3D" id="3.90.550.10">
    <property type="entry name" value="Spore Coat Polysaccharide Biosynthesis Protein SpsA, Chain A"/>
    <property type="match status" value="1"/>
</dbReference>